<dbReference type="Gene3D" id="3.40.50.720">
    <property type="entry name" value="NAD(P)-binding Rossmann-like Domain"/>
    <property type="match status" value="1"/>
</dbReference>
<evidence type="ECO:0000256" key="1">
    <source>
        <dbReference type="SAM" id="Phobius"/>
    </source>
</evidence>
<keyword evidence="1" id="KW-0472">Membrane</keyword>
<dbReference type="SUPFAM" id="SSF55961">
    <property type="entry name" value="Bet v1-like"/>
    <property type="match status" value="1"/>
</dbReference>
<gene>
    <name evidence="3" type="ORF">UFOPK3381_00800</name>
</gene>
<dbReference type="InterPro" id="IPR051207">
    <property type="entry name" value="ComplexI_NDUFA9_subunit"/>
</dbReference>
<dbReference type="Pfam" id="PF11066">
    <property type="entry name" value="DUF2867"/>
    <property type="match status" value="1"/>
</dbReference>
<dbReference type="PANTHER" id="PTHR12126:SF11">
    <property type="entry name" value="NADH DEHYDROGENASE [UBIQUINONE] 1 ALPHA SUBCOMPLEX SUBUNIT 9, MITOCHONDRIAL"/>
    <property type="match status" value="1"/>
</dbReference>
<reference evidence="3" key="1">
    <citation type="submission" date="2020-05" db="EMBL/GenBank/DDBJ databases">
        <authorList>
            <person name="Chiriac C."/>
            <person name="Salcher M."/>
            <person name="Ghai R."/>
            <person name="Kavagutti S V."/>
        </authorList>
    </citation>
    <scope>NUCLEOTIDE SEQUENCE</scope>
</reference>
<feature type="domain" description="NAD(P)-binding" evidence="2">
    <location>
        <begin position="8"/>
        <end position="120"/>
    </location>
</feature>
<keyword evidence="1" id="KW-0812">Transmembrane</keyword>
<dbReference type="EMBL" id="CAFBLN010000027">
    <property type="protein sequence ID" value="CAB4870951.1"/>
    <property type="molecule type" value="Genomic_DNA"/>
</dbReference>
<dbReference type="InterPro" id="IPR021295">
    <property type="entry name" value="DUF2867"/>
</dbReference>
<organism evidence="3">
    <name type="scientific">freshwater metagenome</name>
    <dbReference type="NCBI Taxonomy" id="449393"/>
    <lineage>
        <taxon>unclassified sequences</taxon>
        <taxon>metagenomes</taxon>
        <taxon>ecological metagenomes</taxon>
    </lineage>
</organism>
<proteinExistence type="predicted"/>
<dbReference type="Pfam" id="PF13460">
    <property type="entry name" value="NAD_binding_10"/>
    <property type="match status" value="1"/>
</dbReference>
<evidence type="ECO:0000259" key="2">
    <source>
        <dbReference type="Pfam" id="PF13460"/>
    </source>
</evidence>
<accession>A0A6J7DKC0</accession>
<dbReference type="SUPFAM" id="SSF51735">
    <property type="entry name" value="NAD(P)-binding Rossmann-fold domains"/>
    <property type="match status" value="1"/>
</dbReference>
<evidence type="ECO:0000313" key="3">
    <source>
        <dbReference type="EMBL" id="CAB4870951.1"/>
    </source>
</evidence>
<dbReference type="InterPro" id="IPR016040">
    <property type="entry name" value="NAD(P)-bd_dom"/>
</dbReference>
<dbReference type="PANTHER" id="PTHR12126">
    <property type="entry name" value="NADH-UBIQUINONE OXIDOREDUCTASE 39 KDA SUBUNIT-RELATED"/>
    <property type="match status" value="1"/>
</dbReference>
<dbReference type="AlphaFoldDB" id="A0A6J7DKC0"/>
<protein>
    <submittedName>
        <fullName evidence="3">Unannotated protein</fullName>
    </submittedName>
</protein>
<dbReference type="InterPro" id="IPR036291">
    <property type="entry name" value="NAD(P)-bd_dom_sf"/>
</dbReference>
<feature type="transmembrane region" description="Helical" evidence="1">
    <location>
        <begin position="451"/>
        <end position="472"/>
    </location>
</feature>
<sequence length="480" mass="52661">MSRILVTGATGYVGGRLVPRLLSEGHVVRCLVRSPGKLNHVAWNGQVEIVKGDVGNVPPLTMHDIDTAIYLVHGIGDGEDWVAKEVRDAENFRRSAEAAGVGRIIYLGGMGTDDPSLSEHLSSRHAVGRMLAAGPIPVAELRAAVIIGSGSASFEMLRYLVEVLPVMVTPKWVTTKSQPIAISDVLDYLVRAIEAPEALTGIYEIGGPDVVSYAEMMTMYAQEAGLKRRRLIPVPVLTPRLSSHWVGLVTPVPASLARPLVASLVNEVVVRDSRTIDTLGAPQRTLRDAIRLALGRTRSGDVPTAFTAADLQPFRAYETDPSWAGGTELIDERTRTTEASVEKVFAALCSLGGDTGWHSGEWLWRVRGFIDVLWGGPGLRRGRRDPRALVIGDYVDFWRVEDLRAPEYLRLHAEMLLPGDAWLEWTVNASSEGTTIVQRARFKPRGLWGRIYWYAVLPFHSLVFPGLLRGVIKQARSTNS</sequence>
<dbReference type="GO" id="GO:0044877">
    <property type="term" value="F:protein-containing complex binding"/>
    <property type="evidence" value="ECO:0007669"/>
    <property type="project" value="TreeGrafter"/>
</dbReference>
<name>A0A6J7DKC0_9ZZZZ</name>
<keyword evidence="1" id="KW-1133">Transmembrane helix</keyword>